<dbReference type="AlphaFoldDB" id="A0A1S1LW79"/>
<keyword evidence="3" id="KW-1185">Reference proteome</keyword>
<evidence type="ECO:0000256" key="1">
    <source>
        <dbReference type="SAM" id="MobiDB-lite"/>
    </source>
</evidence>
<feature type="region of interest" description="Disordered" evidence="1">
    <location>
        <begin position="59"/>
        <end position="78"/>
    </location>
</feature>
<gene>
    <name evidence="2" type="ORF">BKG84_28530</name>
</gene>
<dbReference type="EMBL" id="MLIS01000367">
    <property type="protein sequence ID" value="OHU73238.1"/>
    <property type="molecule type" value="Genomic_DNA"/>
</dbReference>
<comment type="caution">
    <text evidence="2">The sequence shown here is derived from an EMBL/GenBank/DDBJ whole genome shotgun (WGS) entry which is preliminary data.</text>
</comment>
<organism evidence="2 3">
    <name type="scientific">Mycobacteroides chelonae</name>
    <name type="common">Mycobacterium chelonae</name>
    <dbReference type="NCBI Taxonomy" id="1774"/>
    <lineage>
        <taxon>Bacteria</taxon>
        <taxon>Bacillati</taxon>
        <taxon>Actinomycetota</taxon>
        <taxon>Actinomycetes</taxon>
        <taxon>Mycobacteriales</taxon>
        <taxon>Mycobacteriaceae</taxon>
        <taxon>Mycobacteroides</taxon>
    </lineage>
</organism>
<sequence length="78" mass="8790">MDDRQRLIDELVPTNAHQPPAHRSDRLLPFDIAAMLHRIAPVLRTVELGSHPLFPPAHVETNGPPVRTAQLDLGFRTR</sequence>
<dbReference type="Proteomes" id="UP000179441">
    <property type="component" value="Unassembled WGS sequence"/>
</dbReference>
<protein>
    <submittedName>
        <fullName evidence="2">Uncharacterized protein</fullName>
    </submittedName>
</protein>
<evidence type="ECO:0000313" key="3">
    <source>
        <dbReference type="Proteomes" id="UP000179441"/>
    </source>
</evidence>
<accession>A0A1S1LW79</accession>
<reference evidence="2 3" key="1">
    <citation type="submission" date="2016-10" db="EMBL/GenBank/DDBJ databases">
        <title>Evaluation of Human, Veterinary and Environmental Mycobacterium chelonae Isolates by Core Genome Phylogenomic Analysis, Targeted Gene Comparison, and Anti-microbial Susceptibility Patterns: A Tale of Mistaken Identities.</title>
        <authorList>
            <person name="Fogelson S.B."/>
            <person name="Camus A.C."/>
            <person name="Lorenz W."/>
            <person name="Vasireddy R."/>
            <person name="Vasireddy S."/>
            <person name="Smith T."/>
            <person name="Brown-Elliott B.A."/>
            <person name="Wallace R.J.Jr."/>
            <person name="Hasan N.A."/>
            <person name="Reischl U."/>
            <person name="Sanchez S."/>
        </authorList>
    </citation>
    <scope>NUCLEOTIDE SEQUENCE [LARGE SCALE GENOMIC DNA]</scope>
    <source>
        <strain evidence="2 3">15518</strain>
    </source>
</reference>
<evidence type="ECO:0000313" key="2">
    <source>
        <dbReference type="EMBL" id="OHU73238.1"/>
    </source>
</evidence>
<proteinExistence type="predicted"/>
<name>A0A1S1LW79_MYCCH</name>